<evidence type="ECO:0000313" key="2">
    <source>
        <dbReference type="EMBL" id="KAG7090376.1"/>
    </source>
</evidence>
<reference evidence="2" key="1">
    <citation type="journal article" date="2021" name="Genome Biol. Evol.">
        <title>The assembled and annotated genome of the fairy-ring fungus Marasmius oreades.</title>
        <authorList>
            <person name="Hiltunen M."/>
            <person name="Ament-Velasquez S.L."/>
            <person name="Johannesson H."/>
        </authorList>
    </citation>
    <scope>NUCLEOTIDE SEQUENCE</scope>
    <source>
        <strain evidence="2">03SP1</strain>
    </source>
</reference>
<comment type="caution">
    <text evidence="2">The sequence shown here is derived from an EMBL/GenBank/DDBJ whole genome shotgun (WGS) entry which is preliminary data.</text>
</comment>
<accession>A0A9P7URR9</accession>
<keyword evidence="3" id="KW-1185">Reference proteome</keyword>
<dbReference type="AlphaFoldDB" id="A0A9P7URR9"/>
<dbReference type="OrthoDB" id="3349377at2759"/>
<dbReference type="GeneID" id="66078571"/>
<dbReference type="KEGG" id="more:E1B28_009495"/>
<evidence type="ECO:0000256" key="1">
    <source>
        <dbReference type="SAM" id="Phobius"/>
    </source>
</evidence>
<feature type="transmembrane region" description="Helical" evidence="1">
    <location>
        <begin position="70"/>
        <end position="88"/>
    </location>
</feature>
<organism evidence="2 3">
    <name type="scientific">Marasmius oreades</name>
    <name type="common">fairy-ring Marasmius</name>
    <dbReference type="NCBI Taxonomy" id="181124"/>
    <lineage>
        <taxon>Eukaryota</taxon>
        <taxon>Fungi</taxon>
        <taxon>Dikarya</taxon>
        <taxon>Basidiomycota</taxon>
        <taxon>Agaricomycotina</taxon>
        <taxon>Agaricomycetes</taxon>
        <taxon>Agaricomycetidae</taxon>
        <taxon>Agaricales</taxon>
        <taxon>Marasmiineae</taxon>
        <taxon>Marasmiaceae</taxon>
        <taxon>Marasmius</taxon>
    </lineage>
</organism>
<name>A0A9P7URR9_9AGAR</name>
<keyword evidence="1" id="KW-1133">Transmembrane helix</keyword>
<evidence type="ECO:0000313" key="3">
    <source>
        <dbReference type="Proteomes" id="UP001049176"/>
    </source>
</evidence>
<sequence>MTIYKAYRSAGDLITNDKSLHGMSIFSVKSLSPLVFGIVRDGTIYYFIITVILLISTLTTQLIPGPYASISLPWLISIYSFAGTRLILNLREAALAKSSIATWQETVELETFRVRSRTRPTSQLEEDEDY</sequence>
<dbReference type="RefSeq" id="XP_043006846.1">
    <property type="nucleotide sequence ID" value="XM_043154391.1"/>
</dbReference>
<dbReference type="Proteomes" id="UP001049176">
    <property type="component" value="Chromosome 6"/>
</dbReference>
<keyword evidence="1" id="KW-0472">Membrane</keyword>
<feature type="transmembrane region" description="Helical" evidence="1">
    <location>
        <begin position="44"/>
        <end position="64"/>
    </location>
</feature>
<proteinExistence type="predicted"/>
<gene>
    <name evidence="2" type="ORF">E1B28_009495</name>
</gene>
<dbReference type="EMBL" id="CM032186">
    <property type="protein sequence ID" value="KAG7090376.1"/>
    <property type="molecule type" value="Genomic_DNA"/>
</dbReference>
<protein>
    <submittedName>
        <fullName evidence="2">Uncharacterized protein</fullName>
    </submittedName>
</protein>
<keyword evidence="1" id="KW-0812">Transmembrane</keyword>